<dbReference type="AlphaFoldDB" id="Q07LU7"/>
<dbReference type="GO" id="GO:0006779">
    <property type="term" value="P:porphyrin-containing compound biosynthetic process"/>
    <property type="evidence" value="ECO:0007669"/>
    <property type="project" value="TreeGrafter"/>
</dbReference>
<evidence type="ECO:0000256" key="1">
    <source>
        <dbReference type="ARBA" id="ARBA00001966"/>
    </source>
</evidence>
<dbReference type="NCBIfam" id="TIGR04107">
    <property type="entry name" value="rSAM_HutW"/>
    <property type="match status" value="1"/>
</dbReference>
<keyword evidence="3" id="KW-0479">Metal-binding</keyword>
<reference evidence="7" key="1">
    <citation type="submission" date="2006-09" db="EMBL/GenBank/DDBJ databases">
        <title>Complete sequence of Rhodopseudomonas palustris BisA53.</title>
        <authorList>
            <consortium name="US DOE Joint Genome Institute"/>
            <person name="Copeland A."/>
            <person name="Lucas S."/>
            <person name="Lapidus A."/>
            <person name="Barry K."/>
            <person name="Detter J.C."/>
            <person name="Glavina del Rio T."/>
            <person name="Hammon N."/>
            <person name="Israni S."/>
            <person name="Dalin E."/>
            <person name="Tice H."/>
            <person name="Pitluck S."/>
            <person name="Chain P."/>
            <person name="Malfatti S."/>
            <person name="Shin M."/>
            <person name="Vergez L."/>
            <person name="Schmutz J."/>
            <person name="Larimer F."/>
            <person name="Land M."/>
            <person name="Hauser L."/>
            <person name="Pelletier D.A."/>
            <person name="Kyrpides N."/>
            <person name="Kim E."/>
            <person name="Harwood C.S."/>
            <person name="Oda Y."/>
            <person name="Richardson P."/>
        </authorList>
    </citation>
    <scope>NUCLEOTIDE SEQUENCE [LARGE SCALE GENOMIC DNA]</scope>
    <source>
        <strain evidence="7">BisA53</strain>
    </source>
</reference>
<dbReference type="Gene3D" id="3.20.20.70">
    <property type="entry name" value="Aldolase class I"/>
    <property type="match status" value="1"/>
</dbReference>
<dbReference type="STRING" id="316055.RPE_3151"/>
<dbReference type="InterPro" id="IPR058240">
    <property type="entry name" value="rSAM_sf"/>
</dbReference>
<dbReference type="Pfam" id="PF04055">
    <property type="entry name" value="Radical_SAM"/>
    <property type="match status" value="1"/>
</dbReference>
<sequence length="470" mass="49942">MTVVAARSAGGAHPHAAMGRGHPHGGPKPVSAFLVRPGCDPLTEAFSGREFSPPWHGSTEVDISEAEAALERVFETPRAAPAVAYIHVPYCQNHCLFCGFFQNVWRPEVAGPFVDDVIAEIESSAATALVASAPIEAVYIGGGTPSALPSEHLARLIAALRQLLPLTPDCEITLEGRSHGFGVAKAAAALDAGATRISLGVQSFATDVRRRLGRKLSGPEVALFLEELVGLKRASIVCDLIYGLPGQDHDGWLRDIEIANQIGLDGVTLYALNLFPGGPLASAIERGKLPPAGSIAAQARDYAAGIERLQQRGWRQAYQSHLIRSPHEHNRYNAAIKRGVACLPFGPGAGGQAHGYRWRNVMDVEQRRAMQAEGRAPVEGLSRVPAHYAAQALITAGLEAGRLDLAAVEALNPGFRVAAAPLLANWTEVGLGEIVHHHFQPSRAGAFWITKLTGGFYAALRSAASSIERG</sequence>
<dbReference type="GO" id="GO:0051539">
    <property type="term" value="F:4 iron, 4 sulfur cluster binding"/>
    <property type="evidence" value="ECO:0007669"/>
    <property type="project" value="TreeGrafter"/>
</dbReference>
<name>Q07LU7_RHOP5</name>
<keyword evidence="7" id="KW-0560">Oxidoreductase</keyword>
<proteinExistence type="predicted"/>
<dbReference type="InterPro" id="IPR013785">
    <property type="entry name" value="Aldolase_TIM"/>
</dbReference>
<dbReference type="InterPro" id="IPR006638">
    <property type="entry name" value="Elp3/MiaA/NifB-like_rSAM"/>
</dbReference>
<dbReference type="KEGG" id="rpe:RPE_3151"/>
<dbReference type="SFLD" id="SFLDG01065">
    <property type="entry name" value="anaerobic_coproporphyrinogen-I"/>
    <property type="match status" value="1"/>
</dbReference>
<dbReference type="PANTHER" id="PTHR13932:SF9">
    <property type="entry name" value="COPROPORPHYRINOGEN III OXIDASE"/>
    <property type="match status" value="1"/>
</dbReference>
<evidence type="ECO:0000259" key="6">
    <source>
        <dbReference type="PROSITE" id="PS51918"/>
    </source>
</evidence>
<dbReference type="EC" id="1.3.99.22" evidence="7"/>
<dbReference type="PANTHER" id="PTHR13932">
    <property type="entry name" value="COPROPORPHYRINIGEN III OXIDASE"/>
    <property type="match status" value="1"/>
</dbReference>
<dbReference type="HOGENOM" id="CLU_027579_4_0_5"/>
<dbReference type="SMART" id="SM00729">
    <property type="entry name" value="Elp3"/>
    <property type="match status" value="1"/>
</dbReference>
<dbReference type="EMBL" id="CP000463">
    <property type="protein sequence ID" value="ABJ07087.1"/>
    <property type="molecule type" value="Genomic_DNA"/>
</dbReference>
<dbReference type="SFLD" id="SFLDF00311">
    <property type="entry name" value="heme_degradation_proteins_(Hut"/>
    <property type="match status" value="1"/>
</dbReference>
<evidence type="ECO:0000256" key="4">
    <source>
        <dbReference type="ARBA" id="ARBA00023004"/>
    </source>
</evidence>
<dbReference type="InterPro" id="IPR034505">
    <property type="entry name" value="Coproporphyrinogen-III_oxidase"/>
</dbReference>
<comment type="cofactor">
    <cofactor evidence="1">
        <name>[4Fe-4S] cluster</name>
        <dbReference type="ChEBI" id="CHEBI:49883"/>
    </cofactor>
</comment>
<evidence type="ECO:0000256" key="3">
    <source>
        <dbReference type="ARBA" id="ARBA00022723"/>
    </source>
</evidence>
<dbReference type="eggNOG" id="COG0635">
    <property type="taxonomic scope" value="Bacteria"/>
</dbReference>
<keyword evidence="2" id="KW-0949">S-adenosyl-L-methionine</keyword>
<dbReference type="GO" id="GO:0046872">
    <property type="term" value="F:metal ion binding"/>
    <property type="evidence" value="ECO:0007669"/>
    <property type="project" value="UniProtKB-KW"/>
</dbReference>
<dbReference type="PROSITE" id="PS51918">
    <property type="entry name" value="RADICAL_SAM"/>
    <property type="match status" value="1"/>
</dbReference>
<gene>
    <name evidence="7" type="ordered locus">RPE_3151</name>
</gene>
<evidence type="ECO:0000256" key="2">
    <source>
        <dbReference type="ARBA" id="ARBA00022691"/>
    </source>
</evidence>
<protein>
    <submittedName>
        <fullName evidence="7">Coproporphyrinogen III oxidase, anaerobic</fullName>
        <ecNumber evidence="7">1.3.99.22</ecNumber>
    </submittedName>
</protein>
<keyword evidence="5" id="KW-0411">Iron-sulfur</keyword>
<organism evidence="7">
    <name type="scientific">Rhodopseudomonas palustris (strain BisA53)</name>
    <dbReference type="NCBI Taxonomy" id="316055"/>
    <lineage>
        <taxon>Bacteria</taxon>
        <taxon>Pseudomonadati</taxon>
        <taxon>Pseudomonadota</taxon>
        <taxon>Alphaproteobacteria</taxon>
        <taxon>Hyphomicrobiales</taxon>
        <taxon>Nitrobacteraceae</taxon>
        <taxon>Rhodopseudomonas</taxon>
    </lineage>
</organism>
<accession>Q07LU7</accession>
<dbReference type="SUPFAM" id="SSF102114">
    <property type="entry name" value="Radical SAM enzymes"/>
    <property type="match status" value="1"/>
</dbReference>
<dbReference type="OrthoDB" id="9808022at2"/>
<dbReference type="SFLD" id="SFLDS00029">
    <property type="entry name" value="Radical_SAM"/>
    <property type="match status" value="1"/>
</dbReference>
<evidence type="ECO:0000313" key="7">
    <source>
        <dbReference type="EMBL" id="ABJ07087.1"/>
    </source>
</evidence>
<feature type="domain" description="Radical SAM core" evidence="6">
    <location>
        <begin position="76"/>
        <end position="312"/>
    </location>
</feature>
<evidence type="ECO:0000256" key="5">
    <source>
        <dbReference type="ARBA" id="ARBA00023014"/>
    </source>
</evidence>
<dbReference type="InterPro" id="IPR007197">
    <property type="entry name" value="rSAM"/>
</dbReference>
<dbReference type="GO" id="GO:0016491">
    <property type="term" value="F:oxidoreductase activity"/>
    <property type="evidence" value="ECO:0007669"/>
    <property type="project" value="UniProtKB-KW"/>
</dbReference>
<dbReference type="SFLD" id="SFLDG01082">
    <property type="entry name" value="B12-binding_domain_containing"/>
    <property type="match status" value="1"/>
</dbReference>
<dbReference type="InterPro" id="IPR026332">
    <property type="entry name" value="HutW"/>
</dbReference>
<dbReference type="CDD" id="cd01335">
    <property type="entry name" value="Radical_SAM"/>
    <property type="match status" value="1"/>
</dbReference>
<keyword evidence="4" id="KW-0408">Iron</keyword>
<dbReference type="GO" id="GO:0005737">
    <property type="term" value="C:cytoplasm"/>
    <property type="evidence" value="ECO:0007669"/>
    <property type="project" value="TreeGrafter"/>
</dbReference>